<sequence length="178" mass="20046">MKTPLQPEQWRVLGALITRCGERARLGDVLKQQDASPEAVCDLAERGLIVAKLHGDEVERLTPGLIKTYRQRIYLTMSRQGESYANDDPHRVLRSPGRSRMGLSLSYMLGMIAMDELTDLVRWGLLEAVTVDDTIDLADARQRWPGSSYVILPGGAEVHTHDVIIRTTRAGQLYVERY</sequence>
<protein>
    <submittedName>
        <fullName evidence="1">Uncharacterized protein</fullName>
    </submittedName>
</protein>
<name>A0A285J0C8_9ACTN</name>
<accession>A0A285J0C8</accession>
<keyword evidence="2" id="KW-1185">Reference proteome</keyword>
<reference evidence="1 2" key="1">
    <citation type="submission" date="2017-09" db="EMBL/GenBank/DDBJ databases">
        <authorList>
            <person name="Ehlers B."/>
            <person name="Leendertz F.H."/>
        </authorList>
    </citation>
    <scope>NUCLEOTIDE SEQUENCE [LARGE SCALE GENOMIC DNA]</scope>
    <source>
        <strain evidence="1 2">CGMCC 4.6857</strain>
    </source>
</reference>
<proteinExistence type="predicted"/>
<dbReference type="RefSeq" id="WP_143234955.1">
    <property type="nucleotide sequence ID" value="NZ_OBDY01000014.1"/>
</dbReference>
<evidence type="ECO:0000313" key="2">
    <source>
        <dbReference type="Proteomes" id="UP000219612"/>
    </source>
</evidence>
<dbReference type="OrthoDB" id="226701at2"/>
<dbReference type="EMBL" id="OBDY01000014">
    <property type="protein sequence ID" value="SNY53694.1"/>
    <property type="molecule type" value="Genomic_DNA"/>
</dbReference>
<organism evidence="1 2">
    <name type="scientific">Paractinoplanes atraurantiacus</name>
    <dbReference type="NCBI Taxonomy" id="1036182"/>
    <lineage>
        <taxon>Bacteria</taxon>
        <taxon>Bacillati</taxon>
        <taxon>Actinomycetota</taxon>
        <taxon>Actinomycetes</taxon>
        <taxon>Micromonosporales</taxon>
        <taxon>Micromonosporaceae</taxon>
        <taxon>Paractinoplanes</taxon>
    </lineage>
</organism>
<evidence type="ECO:0000313" key="1">
    <source>
        <dbReference type="EMBL" id="SNY53694.1"/>
    </source>
</evidence>
<dbReference type="AlphaFoldDB" id="A0A285J0C8"/>
<gene>
    <name evidence="1" type="ORF">SAMN05421748_114139</name>
</gene>
<dbReference type="Proteomes" id="UP000219612">
    <property type="component" value="Unassembled WGS sequence"/>
</dbReference>